<proteinExistence type="predicted"/>
<sequence>MIQELNLSPRGYVILLLILVWVFYQIAKTPSKIEPTKGVTNRNNHSEPAYLSRYGAVIQMQGRN</sequence>
<dbReference type="Proteomes" id="UP000215144">
    <property type="component" value="Chromosome 1"/>
</dbReference>
<evidence type="ECO:0000313" key="2">
    <source>
        <dbReference type="EMBL" id="SNV47923.1"/>
    </source>
</evidence>
<protein>
    <submittedName>
        <fullName evidence="2">Uncharacterized protein</fullName>
    </submittedName>
</protein>
<keyword evidence="1" id="KW-1133">Transmembrane helix</keyword>
<keyword evidence="1" id="KW-0472">Membrane</keyword>
<evidence type="ECO:0000256" key="1">
    <source>
        <dbReference type="SAM" id="Phobius"/>
    </source>
</evidence>
<dbReference type="EMBL" id="LT906454">
    <property type="protein sequence ID" value="SNV47923.1"/>
    <property type="molecule type" value="Genomic_DNA"/>
</dbReference>
<organism evidence="2">
    <name type="scientific">Streptococcus acidominimus</name>
    <dbReference type="NCBI Taxonomy" id="1326"/>
    <lineage>
        <taxon>Bacteria</taxon>
        <taxon>Bacillati</taxon>
        <taxon>Bacillota</taxon>
        <taxon>Bacilli</taxon>
        <taxon>Lactobacillales</taxon>
        <taxon>Streptococcaceae</taxon>
        <taxon>Streptococcus</taxon>
    </lineage>
</organism>
<dbReference type="KEGG" id="saco:SAME_02438"/>
<keyword evidence="1" id="KW-0812">Transmembrane</keyword>
<gene>
    <name evidence="2" type="ORF">SAMEA4504048_02438</name>
</gene>
<name>A0A239XPB2_STRAI</name>
<dbReference type="AlphaFoldDB" id="A0A239XPB2"/>
<reference evidence="2" key="1">
    <citation type="submission" date="2017-06" db="EMBL/GenBank/DDBJ databases">
        <authorList>
            <consortium name="Pathogen Informatics"/>
        </authorList>
    </citation>
    <scope>NUCLEOTIDE SEQUENCE [LARGE SCALE GENOMIC DNA]</scope>
    <source>
        <strain evidence="2">NCTC11291</strain>
    </source>
</reference>
<accession>A0A239XPB2</accession>
<feature type="transmembrane region" description="Helical" evidence="1">
    <location>
        <begin position="12"/>
        <end position="27"/>
    </location>
</feature>